<dbReference type="EMBL" id="MU393432">
    <property type="protein sequence ID" value="KAI4869213.1"/>
    <property type="molecule type" value="Genomic_DNA"/>
</dbReference>
<evidence type="ECO:0000313" key="2">
    <source>
        <dbReference type="Proteomes" id="UP001497700"/>
    </source>
</evidence>
<gene>
    <name evidence="1" type="ORF">F4820DRAFT_407594</name>
</gene>
<keyword evidence="2" id="KW-1185">Reference proteome</keyword>
<proteinExistence type="predicted"/>
<name>A0ACB9ZC52_9PEZI</name>
<evidence type="ECO:0000313" key="1">
    <source>
        <dbReference type="EMBL" id="KAI4869213.1"/>
    </source>
</evidence>
<sequence>MASPPELNIPSSTSTVNVSIINTTGTILGLDPQRFFGPKIPGHDYMGAPIYSFLIQHPVLNRTIVFDLGLRKDHWNWPPHFVQGLKAAGATLIVPKDVRDVLDENGVDAKGIEAVVWSHAHLDHTGDPARFEKSTTLIVGPGCKKEMFPGYPANPEAHFILEADYAGRNVKELEFAPSGPKVGKFPAVDYFGDGSFYFLDAPGHCIGHVCGLARVTSNPDSFILMGGDAVHHDGELRPSHWLPLPDKISPHPFLPQSATPCPGELFDKILRDGKEQPFYVPSPSSAGSQVVHFDSAEATETIKKLQEIDAHENILVVPAHDQYLLGVVDFFPKLANDFTKKGWVKKARWMFLADFAKAVGYEGKIEAVGDYAPPPTKE</sequence>
<organism evidence="1 2">
    <name type="scientific">Hypoxylon rubiginosum</name>
    <dbReference type="NCBI Taxonomy" id="110542"/>
    <lineage>
        <taxon>Eukaryota</taxon>
        <taxon>Fungi</taxon>
        <taxon>Dikarya</taxon>
        <taxon>Ascomycota</taxon>
        <taxon>Pezizomycotina</taxon>
        <taxon>Sordariomycetes</taxon>
        <taxon>Xylariomycetidae</taxon>
        <taxon>Xylariales</taxon>
        <taxon>Hypoxylaceae</taxon>
        <taxon>Hypoxylon</taxon>
    </lineage>
</organism>
<reference evidence="1 2" key="1">
    <citation type="journal article" date="2022" name="New Phytol.">
        <title>Ecological generalism drives hyperdiversity of secondary metabolite gene clusters in xylarialean endophytes.</title>
        <authorList>
            <person name="Franco M.E.E."/>
            <person name="Wisecaver J.H."/>
            <person name="Arnold A.E."/>
            <person name="Ju Y.M."/>
            <person name="Slot J.C."/>
            <person name="Ahrendt S."/>
            <person name="Moore L.P."/>
            <person name="Eastman K.E."/>
            <person name="Scott K."/>
            <person name="Konkel Z."/>
            <person name="Mondo S.J."/>
            <person name="Kuo A."/>
            <person name="Hayes R.D."/>
            <person name="Haridas S."/>
            <person name="Andreopoulos B."/>
            <person name="Riley R."/>
            <person name="LaButti K."/>
            <person name="Pangilinan J."/>
            <person name="Lipzen A."/>
            <person name="Amirebrahimi M."/>
            <person name="Yan J."/>
            <person name="Adam C."/>
            <person name="Keymanesh K."/>
            <person name="Ng V."/>
            <person name="Louie K."/>
            <person name="Northen T."/>
            <person name="Drula E."/>
            <person name="Henrissat B."/>
            <person name="Hsieh H.M."/>
            <person name="Youens-Clark K."/>
            <person name="Lutzoni F."/>
            <person name="Miadlikowska J."/>
            <person name="Eastwood D.C."/>
            <person name="Hamelin R.C."/>
            <person name="Grigoriev I.V."/>
            <person name="U'Ren J.M."/>
        </authorList>
    </citation>
    <scope>NUCLEOTIDE SEQUENCE [LARGE SCALE GENOMIC DNA]</scope>
    <source>
        <strain evidence="1 2">CBS 119005</strain>
    </source>
</reference>
<protein>
    <submittedName>
        <fullName evidence="1">Beta-lactamase-like protein</fullName>
    </submittedName>
</protein>
<accession>A0ACB9ZC52</accession>
<comment type="caution">
    <text evidence="1">The sequence shown here is derived from an EMBL/GenBank/DDBJ whole genome shotgun (WGS) entry which is preliminary data.</text>
</comment>
<dbReference type="Proteomes" id="UP001497700">
    <property type="component" value="Unassembled WGS sequence"/>
</dbReference>